<dbReference type="RefSeq" id="WP_301137929.1">
    <property type="nucleotide sequence ID" value="NZ_JAUHTQ010000005.1"/>
</dbReference>
<gene>
    <name evidence="2" type="ORF">QYB95_08565</name>
</gene>
<evidence type="ECO:0000259" key="1">
    <source>
        <dbReference type="PROSITE" id="PS50878"/>
    </source>
</evidence>
<evidence type="ECO:0000313" key="3">
    <source>
        <dbReference type="Proteomes" id="UP001172743"/>
    </source>
</evidence>
<organism evidence="2 3">
    <name type="scientific">Ureibacillus aquaedulcis</name>
    <dbReference type="NCBI Taxonomy" id="3058421"/>
    <lineage>
        <taxon>Bacteria</taxon>
        <taxon>Bacillati</taxon>
        <taxon>Bacillota</taxon>
        <taxon>Bacilli</taxon>
        <taxon>Bacillales</taxon>
        <taxon>Caryophanaceae</taxon>
        <taxon>Ureibacillus</taxon>
    </lineage>
</organism>
<accession>A0ABT8GRL0</accession>
<dbReference type="EMBL" id="JAUHTQ010000005">
    <property type="protein sequence ID" value="MDN4493586.1"/>
    <property type="molecule type" value="Genomic_DNA"/>
</dbReference>
<sequence length="476" mass="57087">MKDISYFENYKSKSYLHLDKKTSIKHVYKLIQDRKWVSKHAFLPFIHYSINLEKYTYKDGHSNKTYKNLKMKKGFNQGQIKYKKPKTREINYASHIDSYIYKYYGDELNEKYNEYALKNGFDENSLAYRNNKKGKNNIHFARDVFENVIKTENALIVALDFSSFFDKISHKYLKDSIKELLQVEELSADLYNVFKSITKFHYIEKTDLDNYLQEVYGEEELKDLLKDRKIKNYMDLKIFRQLIKKKKIIVKPNVNSYGIPQGSGMSAVCSNIRLINFDKEMNEWSKENNGLYRRYCDDLIWVIPNVNEADMQSVVEQIYSIIQKYDDLHLQKEKTIILKYSNRKMLKLNGESSKLDYLGFVFDGKVIRIREKSLFKYYNRAYSKTKVLARYRLVYGRKAYMKNLYGLYSHLGRKYKGKGNFISYAYKAQKLMEELPVEVQIRKQVKRHWNKIHKRLEVNKKEYINKVLKRQSIFTV</sequence>
<dbReference type="PROSITE" id="PS50878">
    <property type="entry name" value="RT_POL"/>
    <property type="match status" value="1"/>
</dbReference>
<keyword evidence="3" id="KW-1185">Reference proteome</keyword>
<dbReference type="InterPro" id="IPR000477">
    <property type="entry name" value="RT_dom"/>
</dbReference>
<keyword evidence="2" id="KW-0548">Nucleotidyltransferase</keyword>
<feature type="domain" description="Reverse transcriptase" evidence="1">
    <location>
        <begin position="1"/>
        <end position="362"/>
    </location>
</feature>
<dbReference type="GO" id="GO:0003964">
    <property type="term" value="F:RNA-directed DNA polymerase activity"/>
    <property type="evidence" value="ECO:0007669"/>
    <property type="project" value="UniProtKB-KW"/>
</dbReference>
<dbReference type="SUPFAM" id="SSF56672">
    <property type="entry name" value="DNA/RNA polymerases"/>
    <property type="match status" value="1"/>
</dbReference>
<dbReference type="Proteomes" id="UP001172743">
    <property type="component" value="Unassembled WGS sequence"/>
</dbReference>
<protein>
    <submittedName>
        <fullName evidence="2">Reverse transcriptase</fullName>
    </submittedName>
</protein>
<keyword evidence="2" id="KW-0695">RNA-directed DNA polymerase</keyword>
<comment type="caution">
    <text evidence="2">The sequence shown here is derived from an EMBL/GenBank/DDBJ whole genome shotgun (WGS) entry which is preliminary data.</text>
</comment>
<name>A0ABT8GRL0_9BACL</name>
<reference evidence="2" key="1">
    <citation type="submission" date="2023-07" db="EMBL/GenBank/DDBJ databases">
        <title>Ureibacillus sp. isolated from freshwater well.</title>
        <authorList>
            <person name="Kirdat K."/>
            <person name="Bhatt A."/>
            <person name="Teware R."/>
            <person name="Bhavsar Y."/>
            <person name="Yadav A."/>
        </authorList>
    </citation>
    <scope>NUCLEOTIDE SEQUENCE</scope>
    <source>
        <strain evidence="2">BA0131</strain>
    </source>
</reference>
<proteinExistence type="predicted"/>
<evidence type="ECO:0000313" key="2">
    <source>
        <dbReference type="EMBL" id="MDN4493586.1"/>
    </source>
</evidence>
<keyword evidence="2" id="KW-0808">Transferase</keyword>
<dbReference type="InterPro" id="IPR043502">
    <property type="entry name" value="DNA/RNA_pol_sf"/>
</dbReference>